<dbReference type="RefSeq" id="WP_007764129.1">
    <property type="nucleotide sequence ID" value="NZ_AKBZ01000007.1"/>
</dbReference>
<keyword evidence="2" id="KW-0812">Transmembrane</keyword>
<dbReference type="OrthoDB" id="1049444at2"/>
<accession>K5CLR3</accession>
<comment type="caution">
    <text evidence="3">The sequence shown here is derived from an EMBL/GenBank/DDBJ whole genome shotgun (WGS) entry which is preliminary data.</text>
</comment>
<dbReference type="EMBL" id="AGXW01000010">
    <property type="protein sequence ID" value="EKJ90265.1"/>
    <property type="molecule type" value="Genomic_DNA"/>
</dbReference>
<organism evidence="3 4">
    <name type="scientific">Bacteroides finegoldii CL09T03C10</name>
    <dbReference type="NCBI Taxonomy" id="997888"/>
    <lineage>
        <taxon>Bacteria</taxon>
        <taxon>Pseudomonadati</taxon>
        <taxon>Bacteroidota</taxon>
        <taxon>Bacteroidia</taxon>
        <taxon>Bacteroidales</taxon>
        <taxon>Bacteroidaceae</taxon>
        <taxon>Bacteroides</taxon>
    </lineage>
</organism>
<protein>
    <submittedName>
        <fullName evidence="3">Uncharacterized protein</fullName>
    </submittedName>
</protein>
<dbReference type="HOGENOM" id="CLU_147838_0_0_10"/>
<evidence type="ECO:0000256" key="2">
    <source>
        <dbReference type="SAM" id="Phobius"/>
    </source>
</evidence>
<keyword evidence="2" id="KW-1133">Transmembrane helix</keyword>
<gene>
    <name evidence="3" type="ORF">HMPREF1057_02710</name>
</gene>
<proteinExistence type="predicted"/>
<sequence>MDVFMQILTMLFPAGIGSIVTWMFSRNLYRAKKKKEVHDIYQVMYNDVCTTLTHIKDENRKLYQIVERFEKAVLKATDCCYWDDCPMRHELQESAELANAVGLSGRQPPVKKKGGTGTYARASKPGKTHLTSSLKFEWFYNWFIIRKL</sequence>
<keyword evidence="2" id="KW-0472">Membrane</keyword>
<evidence type="ECO:0000256" key="1">
    <source>
        <dbReference type="SAM" id="MobiDB-lite"/>
    </source>
</evidence>
<reference evidence="3 4" key="1">
    <citation type="submission" date="2012-02" db="EMBL/GenBank/DDBJ databases">
        <title>The Genome Sequence of Bacteroides finegoldii CL09T03C10.</title>
        <authorList>
            <consortium name="The Broad Institute Genome Sequencing Platform"/>
            <person name="Earl A."/>
            <person name="Ward D."/>
            <person name="Feldgarden M."/>
            <person name="Gevers D."/>
            <person name="Zitomersky N.L."/>
            <person name="Coyne M.J."/>
            <person name="Comstock L.E."/>
            <person name="Young S.K."/>
            <person name="Zeng Q."/>
            <person name="Gargeya S."/>
            <person name="Fitzgerald M."/>
            <person name="Haas B."/>
            <person name="Abouelleil A."/>
            <person name="Alvarado L."/>
            <person name="Arachchi H.M."/>
            <person name="Berlin A."/>
            <person name="Chapman S.B."/>
            <person name="Gearin G."/>
            <person name="Goldberg J."/>
            <person name="Griggs A."/>
            <person name="Gujja S."/>
            <person name="Hansen M."/>
            <person name="Heiman D."/>
            <person name="Howarth C."/>
            <person name="Larimer J."/>
            <person name="Lui A."/>
            <person name="MacDonald P.J.P."/>
            <person name="McCowen C."/>
            <person name="Montmayeur A."/>
            <person name="Murphy C."/>
            <person name="Neiman D."/>
            <person name="Pearson M."/>
            <person name="Priest M."/>
            <person name="Roberts A."/>
            <person name="Saif S."/>
            <person name="Shea T."/>
            <person name="Sisk P."/>
            <person name="Stolte C."/>
            <person name="Sykes S."/>
            <person name="Wortman J."/>
            <person name="Nusbaum C."/>
            <person name="Birren B."/>
        </authorList>
    </citation>
    <scope>NUCLEOTIDE SEQUENCE [LARGE SCALE GENOMIC DNA]</scope>
    <source>
        <strain evidence="3 4">CL09T03C10</strain>
    </source>
</reference>
<evidence type="ECO:0000313" key="4">
    <source>
        <dbReference type="Proteomes" id="UP000007995"/>
    </source>
</evidence>
<name>K5CLR3_9BACE</name>
<feature type="transmembrane region" description="Helical" evidence="2">
    <location>
        <begin position="6"/>
        <end position="25"/>
    </location>
</feature>
<evidence type="ECO:0000313" key="3">
    <source>
        <dbReference type="EMBL" id="EKJ90265.1"/>
    </source>
</evidence>
<dbReference type="AlphaFoldDB" id="K5CLR3"/>
<feature type="region of interest" description="Disordered" evidence="1">
    <location>
        <begin position="104"/>
        <end position="125"/>
    </location>
</feature>
<dbReference type="Proteomes" id="UP000007995">
    <property type="component" value="Unassembled WGS sequence"/>
</dbReference>